<feature type="transmembrane region" description="Helical" evidence="5">
    <location>
        <begin position="431"/>
        <end position="453"/>
    </location>
</feature>
<keyword evidence="2 5" id="KW-0812">Transmembrane</keyword>
<dbReference type="Proteomes" id="UP001652740">
    <property type="component" value="Unplaced"/>
</dbReference>
<evidence type="ECO:0000313" key="7">
    <source>
        <dbReference type="Proteomes" id="UP001652740"/>
    </source>
</evidence>
<comment type="subcellular location">
    <subcellularLocation>
        <location evidence="1">Membrane</location>
        <topology evidence="1">Multi-pass membrane protein</topology>
    </subcellularLocation>
</comment>
<sequence>MFEMEERGKSETVCLQSVTQPDSLEANKDGSNNEDYDPHLYRQVTAPTNNLETLVHLLKCSLGTGILAMPQAFARAGLVTAIISTVLVGALVTHCLHVLVRSQYAACKMRRVPLLTYPESMSASLSAGPSSLRGLGRPSAITVDVFLVVYQLGICCVYIVFIADNIKKIVDPHYVMSIEIHMVIILIPLLAFNLIPSLKLLAPFSALANVLTFIGLGIVVYYLLSGKKSNEPLDLWGSPATFPLFFGTILFALTAVGVVIALENNMKTPKAFGSPCGVLNTGMSIIVVLYVAVGALGYVYCVSECSDSVTLDLPQGPLATSVISMFAIAIFISYGLHCYVPVEVVWRGYLLPWLQRSGSQRLRLWEYALRISLCLITFVLAIAIPRLGLFISLFGALCLSALGICFPAIMEICVSFPDKFGPGRIRLIKDVLLFLIGIVGLVAGTYTALLSIIRSFQPQPTEAQPLHA</sequence>
<feature type="transmembrane region" description="Helical" evidence="5">
    <location>
        <begin position="367"/>
        <end position="384"/>
    </location>
</feature>
<protein>
    <submittedName>
        <fullName evidence="8">Proton-coupled amino acid transporter-like protein CG1139 isoform X1</fullName>
    </submittedName>
</protein>
<evidence type="ECO:0000256" key="1">
    <source>
        <dbReference type="ARBA" id="ARBA00004141"/>
    </source>
</evidence>
<feature type="transmembrane region" description="Helical" evidence="5">
    <location>
        <begin position="141"/>
        <end position="162"/>
    </location>
</feature>
<evidence type="ECO:0000313" key="8">
    <source>
        <dbReference type="RefSeq" id="XP_052752578.1"/>
    </source>
</evidence>
<organism evidence="7 8">
    <name type="scientific">Galleria mellonella</name>
    <name type="common">Greater wax moth</name>
    <dbReference type="NCBI Taxonomy" id="7137"/>
    <lineage>
        <taxon>Eukaryota</taxon>
        <taxon>Metazoa</taxon>
        <taxon>Ecdysozoa</taxon>
        <taxon>Arthropoda</taxon>
        <taxon>Hexapoda</taxon>
        <taxon>Insecta</taxon>
        <taxon>Pterygota</taxon>
        <taxon>Neoptera</taxon>
        <taxon>Endopterygota</taxon>
        <taxon>Lepidoptera</taxon>
        <taxon>Glossata</taxon>
        <taxon>Ditrysia</taxon>
        <taxon>Pyraloidea</taxon>
        <taxon>Pyralidae</taxon>
        <taxon>Galleriinae</taxon>
        <taxon>Galleria</taxon>
    </lineage>
</organism>
<dbReference type="GeneID" id="113522579"/>
<gene>
    <name evidence="8" type="primary">LOC113522579</name>
</gene>
<feature type="transmembrane region" description="Helical" evidence="5">
    <location>
        <begin position="322"/>
        <end position="346"/>
    </location>
</feature>
<dbReference type="PANTHER" id="PTHR22950:SF340">
    <property type="entry name" value="AMINO ACID TRANSPORTER TRANSMEMBRANE DOMAIN-CONTAINING PROTEIN-RELATED"/>
    <property type="match status" value="1"/>
</dbReference>
<keyword evidence="3 5" id="KW-1133">Transmembrane helix</keyword>
<name>A0ABM3MMH0_GALME</name>
<proteinExistence type="predicted"/>
<feature type="domain" description="Amino acid transporter transmembrane" evidence="6">
    <location>
        <begin position="49"/>
        <end position="448"/>
    </location>
</feature>
<keyword evidence="7" id="KW-1185">Reference proteome</keyword>
<feature type="transmembrane region" description="Helical" evidence="5">
    <location>
        <begin position="206"/>
        <end position="224"/>
    </location>
</feature>
<keyword evidence="4 5" id="KW-0472">Membrane</keyword>
<dbReference type="RefSeq" id="XP_052752578.1">
    <property type="nucleotide sequence ID" value="XM_052896618.1"/>
</dbReference>
<dbReference type="Pfam" id="PF01490">
    <property type="entry name" value="Aa_trans"/>
    <property type="match status" value="1"/>
</dbReference>
<evidence type="ECO:0000259" key="6">
    <source>
        <dbReference type="Pfam" id="PF01490"/>
    </source>
</evidence>
<reference evidence="8" key="1">
    <citation type="submission" date="2025-08" db="UniProtKB">
        <authorList>
            <consortium name="RefSeq"/>
        </authorList>
    </citation>
    <scope>IDENTIFICATION</scope>
    <source>
        <tissue evidence="8">Whole larvae</tissue>
    </source>
</reference>
<dbReference type="PANTHER" id="PTHR22950">
    <property type="entry name" value="AMINO ACID TRANSPORTER"/>
    <property type="match status" value="1"/>
</dbReference>
<evidence type="ECO:0000256" key="5">
    <source>
        <dbReference type="SAM" id="Phobius"/>
    </source>
</evidence>
<feature type="transmembrane region" description="Helical" evidence="5">
    <location>
        <begin position="174"/>
        <end position="194"/>
    </location>
</feature>
<evidence type="ECO:0000256" key="4">
    <source>
        <dbReference type="ARBA" id="ARBA00023136"/>
    </source>
</evidence>
<accession>A0ABM3MMH0</accession>
<evidence type="ECO:0000256" key="3">
    <source>
        <dbReference type="ARBA" id="ARBA00022989"/>
    </source>
</evidence>
<evidence type="ECO:0000256" key="2">
    <source>
        <dbReference type="ARBA" id="ARBA00022692"/>
    </source>
</evidence>
<feature type="transmembrane region" description="Helical" evidence="5">
    <location>
        <begin position="244"/>
        <end position="262"/>
    </location>
</feature>
<feature type="transmembrane region" description="Helical" evidence="5">
    <location>
        <begin position="283"/>
        <end position="302"/>
    </location>
</feature>
<dbReference type="InterPro" id="IPR013057">
    <property type="entry name" value="AA_transpt_TM"/>
</dbReference>
<feature type="transmembrane region" description="Helical" evidence="5">
    <location>
        <begin position="78"/>
        <end position="100"/>
    </location>
</feature>
<feature type="transmembrane region" description="Helical" evidence="5">
    <location>
        <begin position="390"/>
        <end position="410"/>
    </location>
</feature>